<dbReference type="PANTHER" id="PTHR33164">
    <property type="entry name" value="TRANSCRIPTIONAL REGULATOR, MARR FAMILY"/>
    <property type="match status" value="1"/>
</dbReference>
<feature type="region of interest" description="Disordered" evidence="1">
    <location>
        <begin position="75"/>
        <end position="128"/>
    </location>
</feature>
<dbReference type="PRINTS" id="PR00598">
    <property type="entry name" value="HTHMARR"/>
</dbReference>
<dbReference type="InterPro" id="IPR000835">
    <property type="entry name" value="HTH_MarR-typ"/>
</dbReference>
<dbReference type="Gene3D" id="1.10.10.10">
    <property type="entry name" value="Winged helix-like DNA-binding domain superfamily/Winged helix DNA-binding domain"/>
    <property type="match status" value="1"/>
</dbReference>
<dbReference type="SMART" id="SM00347">
    <property type="entry name" value="HTH_MARR"/>
    <property type="match status" value="1"/>
</dbReference>
<evidence type="ECO:0000259" key="2">
    <source>
        <dbReference type="PROSITE" id="PS50995"/>
    </source>
</evidence>
<feature type="compositionally biased region" description="Basic and acidic residues" evidence="1">
    <location>
        <begin position="1"/>
        <end position="15"/>
    </location>
</feature>
<dbReference type="GO" id="GO:0003700">
    <property type="term" value="F:DNA-binding transcription factor activity"/>
    <property type="evidence" value="ECO:0007669"/>
    <property type="project" value="InterPro"/>
</dbReference>
<dbReference type="AlphaFoldDB" id="A0A542YVR5"/>
<reference evidence="3 4" key="1">
    <citation type="submission" date="2019-06" db="EMBL/GenBank/DDBJ databases">
        <title>Sequencing the genomes of 1000 actinobacteria strains.</title>
        <authorList>
            <person name="Klenk H.-P."/>
        </authorList>
    </citation>
    <scope>NUCLEOTIDE SEQUENCE [LARGE SCALE GENOMIC DNA]</scope>
    <source>
        <strain evidence="3 4">DSM 12335</strain>
    </source>
</reference>
<dbReference type="InterPro" id="IPR036390">
    <property type="entry name" value="WH_DNA-bd_sf"/>
</dbReference>
<feature type="domain" description="HTH marR-type" evidence="2">
    <location>
        <begin position="35"/>
        <end position="216"/>
    </location>
</feature>
<proteinExistence type="predicted"/>
<comment type="caution">
    <text evidence="3">The sequence shown here is derived from an EMBL/GenBank/DDBJ whole genome shotgun (WGS) entry which is preliminary data.</text>
</comment>
<gene>
    <name evidence="3" type="ORF">FB467_3353</name>
</gene>
<evidence type="ECO:0000313" key="4">
    <source>
        <dbReference type="Proteomes" id="UP000319516"/>
    </source>
</evidence>
<evidence type="ECO:0000313" key="3">
    <source>
        <dbReference type="EMBL" id="TQL52175.1"/>
    </source>
</evidence>
<dbReference type="InterPro" id="IPR036388">
    <property type="entry name" value="WH-like_DNA-bd_sf"/>
</dbReference>
<dbReference type="Proteomes" id="UP000319516">
    <property type="component" value="Unassembled WGS sequence"/>
</dbReference>
<sequence>MNDHTTNHETPDHREPHPRHGRRHHRPELDLTDPELSELDLVMHLARRLRRGAAVETAPWGLSPHQVRALRAIAWGEGGRRRGHGGPRRGRGGPGPGRHGRPDQRPGETPAPHEDEQREGAQGAPTQLRVSQLAERLQIAARSATEVVDSLQEAGLVQRTPDPEDRRAVLLTLTDNGRQVLQEIHAARRQAAQDAAGQLSEEDRAELRRLLVQLLESLEAEPQG</sequence>
<feature type="compositionally biased region" description="Basic residues" evidence="1">
    <location>
        <begin position="81"/>
        <end position="91"/>
    </location>
</feature>
<dbReference type="GO" id="GO:0003677">
    <property type="term" value="F:DNA binding"/>
    <property type="evidence" value="ECO:0007669"/>
    <property type="project" value="UniProtKB-KW"/>
</dbReference>
<name>A0A542YVR5_9MICO</name>
<dbReference type="InterPro" id="IPR039422">
    <property type="entry name" value="MarR/SlyA-like"/>
</dbReference>
<dbReference type="RefSeq" id="WP_211350631.1">
    <property type="nucleotide sequence ID" value="NZ_BAAAIK010000001.1"/>
</dbReference>
<dbReference type="PROSITE" id="PS50995">
    <property type="entry name" value="HTH_MARR_2"/>
    <property type="match status" value="1"/>
</dbReference>
<organism evidence="3 4">
    <name type="scientific">Ornithinicoccus hortensis</name>
    <dbReference type="NCBI Taxonomy" id="82346"/>
    <lineage>
        <taxon>Bacteria</taxon>
        <taxon>Bacillati</taxon>
        <taxon>Actinomycetota</taxon>
        <taxon>Actinomycetes</taxon>
        <taxon>Micrococcales</taxon>
        <taxon>Intrasporangiaceae</taxon>
        <taxon>Ornithinicoccus</taxon>
    </lineage>
</organism>
<dbReference type="SUPFAM" id="SSF46785">
    <property type="entry name" value="Winged helix' DNA-binding domain"/>
    <property type="match status" value="1"/>
</dbReference>
<dbReference type="PANTHER" id="PTHR33164:SF99">
    <property type="entry name" value="MARR FAMILY REGULATORY PROTEIN"/>
    <property type="match status" value="1"/>
</dbReference>
<evidence type="ECO:0000256" key="1">
    <source>
        <dbReference type="SAM" id="MobiDB-lite"/>
    </source>
</evidence>
<dbReference type="GO" id="GO:0006950">
    <property type="term" value="P:response to stress"/>
    <property type="evidence" value="ECO:0007669"/>
    <property type="project" value="TreeGrafter"/>
</dbReference>
<dbReference type="EMBL" id="VFOP01000001">
    <property type="protein sequence ID" value="TQL52175.1"/>
    <property type="molecule type" value="Genomic_DNA"/>
</dbReference>
<protein>
    <submittedName>
        <fullName evidence="3">DNA-binding MarR family transcriptional regulator</fullName>
    </submittedName>
</protein>
<keyword evidence="3" id="KW-0238">DNA-binding</keyword>
<keyword evidence="4" id="KW-1185">Reference proteome</keyword>
<feature type="compositionally biased region" description="Basic residues" evidence="1">
    <location>
        <begin position="16"/>
        <end position="26"/>
    </location>
</feature>
<dbReference type="Pfam" id="PF01047">
    <property type="entry name" value="MarR"/>
    <property type="match status" value="1"/>
</dbReference>
<feature type="region of interest" description="Disordered" evidence="1">
    <location>
        <begin position="1"/>
        <end position="31"/>
    </location>
</feature>
<feature type="compositionally biased region" description="Basic and acidic residues" evidence="1">
    <location>
        <begin position="100"/>
        <end position="119"/>
    </location>
</feature>
<accession>A0A542YVR5</accession>